<evidence type="ECO:0000259" key="2">
    <source>
        <dbReference type="Pfam" id="PF07992"/>
    </source>
</evidence>
<dbReference type="Gene3D" id="3.50.50.100">
    <property type="match status" value="1"/>
</dbReference>
<proteinExistence type="predicted"/>
<feature type="region of interest" description="Disordered" evidence="1">
    <location>
        <begin position="99"/>
        <end position="178"/>
    </location>
</feature>
<feature type="compositionally biased region" description="Low complexity" evidence="1">
    <location>
        <begin position="111"/>
        <end position="123"/>
    </location>
</feature>
<feature type="compositionally biased region" description="Low complexity" evidence="1">
    <location>
        <begin position="142"/>
        <end position="152"/>
    </location>
</feature>
<accession>A0A7H8N4C5</accession>
<organism evidence="3 4">
    <name type="scientific">Streptomyces buecherae</name>
    <dbReference type="NCBI Taxonomy" id="2763006"/>
    <lineage>
        <taxon>Bacteria</taxon>
        <taxon>Bacillati</taxon>
        <taxon>Actinomycetota</taxon>
        <taxon>Actinomycetes</taxon>
        <taxon>Kitasatosporales</taxon>
        <taxon>Streptomycetaceae</taxon>
        <taxon>Streptomyces</taxon>
    </lineage>
</organism>
<dbReference type="InterPro" id="IPR036188">
    <property type="entry name" value="FAD/NAD-bd_sf"/>
</dbReference>
<sequence>MSARQQGDPAGTHRVVVLGAGYAGLSAATQLAARVKGRADVSVTVVNERDHFTERLRLPMTATGQPTAELDIPGLVEGAGARFVRGRVTALDAEERTVRIGETSTPQGAFSPSTTWPTRTSSGPSPPAPCTTWARGSPGGPAPRRTGAPAGQRPGGPWPPPAPGRAVGAARASGGWDG</sequence>
<dbReference type="Pfam" id="PF07992">
    <property type="entry name" value="Pyr_redox_2"/>
    <property type="match status" value="1"/>
</dbReference>
<dbReference type="Proteomes" id="UP000509303">
    <property type="component" value="Chromosome"/>
</dbReference>
<protein>
    <submittedName>
        <fullName evidence="3">FAD-dependent oxidoreductase</fullName>
    </submittedName>
</protein>
<dbReference type="GO" id="GO:0016491">
    <property type="term" value="F:oxidoreductase activity"/>
    <property type="evidence" value="ECO:0007669"/>
    <property type="project" value="InterPro"/>
</dbReference>
<dbReference type="SUPFAM" id="SSF51905">
    <property type="entry name" value="FAD/NAD(P)-binding domain"/>
    <property type="match status" value="1"/>
</dbReference>
<keyword evidence="4" id="KW-1185">Reference proteome</keyword>
<evidence type="ECO:0000313" key="4">
    <source>
        <dbReference type="Proteomes" id="UP000509303"/>
    </source>
</evidence>
<dbReference type="RefSeq" id="WP_176161016.1">
    <property type="nucleotide sequence ID" value="NZ_CP054929.1"/>
</dbReference>
<gene>
    <name evidence="3" type="ORF">HUT08_06690</name>
</gene>
<feature type="compositionally biased region" description="Low complexity" evidence="1">
    <location>
        <begin position="164"/>
        <end position="178"/>
    </location>
</feature>
<reference evidence="3 4" key="1">
    <citation type="submission" date="2020-06" db="EMBL/GenBank/DDBJ databases">
        <title>Genome mining for natural products.</title>
        <authorList>
            <person name="Zhang B."/>
            <person name="Shi J."/>
            <person name="Ge H."/>
        </authorList>
    </citation>
    <scope>NUCLEOTIDE SEQUENCE [LARGE SCALE GENOMIC DNA]</scope>
    <source>
        <strain evidence="3 4">NA00687</strain>
    </source>
</reference>
<dbReference type="EMBL" id="CP054929">
    <property type="protein sequence ID" value="QKW49282.1"/>
    <property type="molecule type" value="Genomic_DNA"/>
</dbReference>
<dbReference type="InterPro" id="IPR023753">
    <property type="entry name" value="FAD/NAD-binding_dom"/>
</dbReference>
<name>A0A7H8N4C5_9ACTN</name>
<feature type="domain" description="FAD/NAD(P)-binding" evidence="2">
    <location>
        <begin position="14"/>
        <end position="104"/>
    </location>
</feature>
<evidence type="ECO:0000313" key="3">
    <source>
        <dbReference type="EMBL" id="QKW49282.1"/>
    </source>
</evidence>
<evidence type="ECO:0000256" key="1">
    <source>
        <dbReference type="SAM" id="MobiDB-lite"/>
    </source>
</evidence>
<dbReference type="AlphaFoldDB" id="A0A7H8N4C5"/>